<dbReference type="InterPro" id="IPR027417">
    <property type="entry name" value="P-loop_NTPase"/>
</dbReference>
<dbReference type="InterPro" id="IPR004130">
    <property type="entry name" value="Gpn"/>
</dbReference>
<dbReference type="AlphaFoldDB" id="A0A075LUA9"/>
<evidence type="ECO:0000256" key="1">
    <source>
        <dbReference type="ARBA" id="ARBA00005290"/>
    </source>
</evidence>
<dbReference type="Gene3D" id="3.40.50.300">
    <property type="entry name" value="P-loop containing nucleotide triphosphate hydrolases"/>
    <property type="match status" value="1"/>
</dbReference>
<evidence type="ECO:0008006" key="7">
    <source>
        <dbReference type="Google" id="ProtNLM"/>
    </source>
</evidence>
<evidence type="ECO:0000313" key="6">
    <source>
        <dbReference type="Proteomes" id="UP000027981"/>
    </source>
</evidence>
<evidence type="ECO:0000256" key="3">
    <source>
        <dbReference type="ARBA" id="ARBA00022801"/>
    </source>
</evidence>
<sequence>MILTFIGTAGSGKTTLTAKFGQYLEKEGHNVAYINLDTGVKSLPYTPHVDVREMITVEQLMKSGLGPNGAIVKSYDILTPHAKEYANEISKLEEEFDYVLIDTPGQMESFLFHDFGSNLMENLREPLVVYLFDPNILKNLYDYCFVRFFALMIDLRLSATTIPALNKIDIIKNELEYYKKYLDNLEYLSSRLRLDPSTQGYLAYKLCSFLPDVISSVRLLYLSAISGAGFEELETVAYEHYCTCGDLT</sequence>
<dbReference type="EMBL" id="CP006019">
    <property type="protein sequence ID" value="AIF69562.1"/>
    <property type="molecule type" value="Genomic_DNA"/>
</dbReference>
<keyword evidence="3" id="KW-0378">Hydrolase</keyword>
<dbReference type="PANTHER" id="PTHR21231">
    <property type="entry name" value="XPA-BINDING PROTEIN 1-RELATED"/>
    <property type="match status" value="1"/>
</dbReference>
<dbReference type="STRING" id="1343739.PAP_05810"/>
<reference evidence="6" key="1">
    <citation type="submission" date="2013-06" db="EMBL/GenBank/DDBJ databases">
        <title>Complete Genome Sequence of Hyperthermophilic Palaeococcus pacificus DY20341T, Isolated from a Deep-Sea Hydrothermal Sediments.</title>
        <authorList>
            <person name="Zeng X."/>
            <person name="Shao Z."/>
        </authorList>
    </citation>
    <scope>NUCLEOTIDE SEQUENCE [LARGE SCALE GENOMIC DNA]</scope>
    <source>
        <strain evidence="6">DY20341</strain>
    </source>
</reference>
<keyword evidence="4" id="KW-0342">GTP-binding</keyword>
<dbReference type="HOGENOM" id="CLU_037460_3_0_2"/>
<keyword evidence="2" id="KW-0547">Nucleotide-binding</keyword>
<evidence type="ECO:0000256" key="2">
    <source>
        <dbReference type="ARBA" id="ARBA00022741"/>
    </source>
</evidence>
<proteinExistence type="inferred from homology"/>
<evidence type="ECO:0000256" key="4">
    <source>
        <dbReference type="ARBA" id="ARBA00023134"/>
    </source>
</evidence>
<name>A0A075LUA9_9EURY</name>
<evidence type="ECO:0000313" key="5">
    <source>
        <dbReference type="EMBL" id="AIF69562.1"/>
    </source>
</evidence>
<dbReference type="RefSeq" id="WP_048165105.1">
    <property type="nucleotide sequence ID" value="NZ_CP006019.1"/>
</dbReference>
<dbReference type="OrthoDB" id="31092at2157"/>
<dbReference type="Pfam" id="PF03029">
    <property type="entry name" value="ATP_bind_1"/>
    <property type="match status" value="1"/>
</dbReference>
<dbReference type="NCBIfam" id="NF010339">
    <property type="entry name" value="PRK13768.1-1"/>
    <property type="match status" value="1"/>
</dbReference>
<protein>
    <recommendedName>
        <fullName evidence="7">GTPase</fullName>
    </recommendedName>
</protein>
<dbReference type="GO" id="GO:0005525">
    <property type="term" value="F:GTP binding"/>
    <property type="evidence" value="ECO:0007669"/>
    <property type="project" value="UniProtKB-KW"/>
</dbReference>
<dbReference type="SUPFAM" id="SSF52540">
    <property type="entry name" value="P-loop containing nucleoside triphosphate hydrolases"/>
    <property type="match status" value="1"/>
</dbReference>
<reference evidence="5 6" key="2">
    <citation type="journal article" date="2015" name="Genome Announc.">
        <title>Complete Genome Sequence of Hyperthermophilic Piezophilic Archaeon Palaeococcus pacificus DY20341T, Isolated from Deep-Sea Hydrothermal Sediments.</title>
        <authorList>
            <person name="Zeng X."/>
            <person name="Jebbar M."/>
            <person name="Shao Z."/>
        </authorList>
    </citation>
    <scope>NUCLEOTIDE SEQUENCE [LARGE SCALE GENOMIC DNA]</scope>
    <source>
        <strain evidence="5 6">DY20341</strain>
    </source>
</reference>
<dbReference type="Proteomes" id="UP000027981">
    <property type="component" value="Chromosome"/>
</dbReference>
<dbReference type="GeneID" id="24842285"/>
<accession>A0A075LUA9</accession>
<dbReference type="PANTHER" id="PTHR21231:SF8">
    <property type="entry name" value="GPN-LOOP GTPASE 1"/>
    <property type="match status" value="1"/>
</dbReference>
<organism evidence="5 6">
    <name type="scientific">Palaeococcus pacificus DY20341</name>
    <dbReference type="NCBI Taxonomy" id="1343739"/>
    <lineage>
        <taxon>Archaea</taxon>
        <taxon>Methanobacteriati</taxon>
        <taxon>Methanobacteriota</taxon>
        <taxon>Thermococci</taxon>
        <taxon>Thermococcales</taxon>
        <taxon>Thermococcaceae</taxon>
        <taxon>Palaeococcus</taxon>
    </lineage>
</organism>
<comment type="similarity">
    <text evidence="1">Belongs to the GPN-loop GTPase family.</text>
</comment>
<dbReference type="GO" id="GO:0003924">
    <property type="term" value="F:GTPase activity"/>
    <property type="evidence" value="ECO:0007669"/>
    <property type="project" value="TreeGrafter"/>
</dbReference>
<gene>
    <name evidence="5" type="ORF">PAP_05810</name>
</gene>
<dbReference type="eggNOG" id="arCOG01225">
    <property type="taxonomic scope" value="Archaea"/>
</dbReference>
<keyword evidence="6" id="KW-1185">Reference proteome</keyword>
<dbReference type="KEGG" id="ppac:PAP_05810"/>